<gene>
    <name evidence="1" type="ORF">LARSCL_LOCUS18970</name>
</gene>
<evidence type="ECO:0000313" key="1">
    <source>
        <dbReference type="EMBL" id="CAL1294885.1"/>
    </source>
</evidence>
<comment type="caution">
    <text evidence="1">The sequence shown here is derived from an EMBL/GenBank/DDBJ whole genome shotgun (WGS) entry which is preliminary data.</text>
</comment>
<keyword evidence="2" id="KW-1185">Reference proteome</keyword>
<reference evidence="1 2" key="1">
    <citation type="submission" date="2024-04" db="EMBL/GenBank/DDBJ databases">
        <authorList>
            <person name="Rising A."/>
            <person name="Reimegard J."/>
            <person name="Sonavane S."/>
            <person name="Akerstrom W."/>
            <person name="Nylinder S."/>
            <person name="Hedman E."/>
            <person name="Kallberg Y."/>
        </authorList>
    </citation>
    <scope>NUCLEOTIDE SEQUENCE [LARGE SCALE GENOMIC DNA]</scope>
</reference>
<dbReference type="AlphaFoldDB" id="A0AAV2BGX2"/>
<accession>A0AAV2BGX2</accession>
<evidence type="ECO:0000313" key="2">
    <source>
        <dbReference type="Proteomes" id="UP001497382"/>
    </source>
</evidence>
<protein>
    <submittedName>
        <fullName evidence="1">Uncharacterized protein</fullName>
    </submittedName>
</protein>
<dbReference type="Proteomes" id="UP001497382">
    <property type="component" value="Unassembled WGS sequence"/>
</dbReference>
<name>A0AAV2BGX2_9ARAC</name>
<organism evidence="1 2">
    <name type="scientific">Larinioides sclopetarius</name>
    <dbReference type="NCBI Taxonomy" id="280406"/>
    <lineage>
        <taxon>Eukaryota</taxon>
        <taxon>Metazoa</taxon>
        <taxon>Ecdysozoa</taxon>
        <taxon>Arthropoda</taxon>
        <taxon>Chelicerata</taxon>
        <taxon>Arachnida</taxon>
        <taxon>Araneae</taxon>
        <taxon>Araneomorphae</taxon>
        <taxon>Entelegynae</taxon>
        <taxon>Araneoidea</taxon>
        <taxon>Araneidae</taxon>
        <taxon>Larinioides</taxon>
    </lineage>
</organism>
<proteinExistence type="predicted"/>
<dbReference type="EMBL" id="CAXIEN010000356">
    <property type="protein sequence ID" value="CAL1294885.1"/>
    <property type="molecule type" value="Genomic_DNA"/>
</dbReference>
<sequence>MSFLTSLLEASPKGLSEIYEFSAQYFENRLKERSGETEEDDKREIIFQRDVPNSPGKKQFFPDFSYDSVVIIPSELFPPSTSFEENKENLLNKERKVMYHLNSTPNQQKKGWNSLSIPQAFQENEGISRLARQNINQDEHRHAFLEDEAVLKKEIEVAEKIYHDKQRKKRSGSLDKDSKVGREKKVNLDLEKLLKEENQEKSMDRNGDREDSFKILFKDVDVFDKASHTEVDQDVFQNRFCLVHPNYRAVSQNEREKNVYQKDQFEKQNIPPLHSHKNKRKLQISTPESSKTFIDAKFSNGSEVLNQMVEFSKLLPVCLEVMSKVINVLEEKNHTAEKEKEDSYFTSDGLEIHECFSATQDKSYGNDVEKQKTSDKNFRTTASQTDMIGCLELMKINSSALTPAVLDYVCEVVKAAKRLLYSVAVKNYNRLPAEDITEDLHMCNEIEIGFNEFEKKLELWKDCLNELGNASFRIDRNYIDESLEKEYSDIQRHSEENRNTWQYESSKEPQYFQGHRKYNSNHDHGKDFNYHCDHQIAHNTNRQDYSPLQEDICQESEKCRDEYELGKGIVRKTDQSNSNSNESCLSTDSSNPYLKLGCSLSKSISDSIISSHSNQETNQNDLAKAFLSRLENICKTNEDDHQFFRSSPGIIQISAYDPSAKSIQRTHKSTGDLRHFHIAEKSKPEKLSEGKTKQKVKPSFSLLDPRRSSVCNEKEKIKNLSKYYKIHYNGYPKDKQGEYNRVKRLFDSESSIETDEDIKENAQHTLKDSEQRGLIHKDSSQFFISMPGIRKLLQDLPEPIEVKKSPKSTGDLSKKQEIQWYGPKKRVTRMSPPEDKLQDLSEPKLLKEVGSMATEAEIVGDHSTKIVVHEIHQATSKLQMRIVKARRVYKEAVSKTRTDRDAKDLDSNWRDIGVPVTGRNWLRSYFTTRMIRRYQKQLETDKIDSEIEDLVTPVLKHRECCYGLGSYFSQRSLFGSVRMWYFSRKLREYQRALNS</sequence>